<feature type="transmembrane region" description="Helical" evidence="1">
    <location>
        <begin position="20"/>
        <end position="45"/>
    </location>
</feature>
<dbReference type="EMBL" id="AK013916">
    <property type="protein sequence ID" value="BAB29055.1"/>
    <property type="molecule type" value="mRNA"/>
</dbReference>
<sequence>MASPPDGGQNGNSMRVGDAVGWFVNVSALLNLAWLSVAAVVSVWVTEIGSILGLLQHSVPTGQVPDGGFGHRPSVWLWSEFIHSLTGDFLMSLKQSFFALVVPMEAIGPSCRANPKSVFSLTAGSPVLQSLRSSTNSSLA</sequence>
<keyword evidence="1" id="KW-0812">Transmembrane</keyword>
<proteinExistence type="evidence at transcript level"/>
<reference evidence="2" key="6">
    <citation type="journal article" date="2002" name="Nature">
        <title>Analysis of the mouse transcriptome based on functional annotation of 60,770 full-length cDNAs.</title>
        <authorList>
            <consortium name="The FANTOM Consortium and the RIKEN Genome Exploration Research Group Phase I and II Team"/>
        </authorList>
    </citation>
    <scope>NUCLEOTIDE SEQUENCE</scope>
    <source>
        <strain evidence="2">C57BL/6J</strain>
        <tissue evidence="2">Head</tissue>
    </source>
</reference>
<name>Q9CXW6_MOUSE</name>
<reference evidence="2" key="8">
    <citation type="journal article" date="2005" name="Science">
        <title>Antisense Transcription in the Mammalian Transcriptome.</title>
        <authorList>
            <consortium name="RIKEN Genome Exploration Research Group and Genome Science Group (Genome Network Project Core Group) and the FANTOM Consortium"/>
        </authorList>
    </citation>
    <scope>NUCLEOTIDE SEQUENCE</scope>
    <source>
        <strain evidence="2">C57BL/6J</strain>
        <tissue evidence="2">Head</tissue>
    </source>
</reference>
<reference evidence="2" key="7">
    <citation type="journal article" date="2005" name="Science">
        <title>The Transcriptional Landscape of the Mammalian Genome.</title>
        <authorList>
            <consortium name="The FANTOM Consortium"/>
            <consortium name="Riken Genome Exploration Research Group and Genome Science Group (Genome Network Project Core Group)"/>
        </authorList>
    </citation>
    <scope>NUCLEOTIDE SEQUENCE</scope>
    <source>
        <strain evidence="2">C57BL/6J</strain>
        <tissue evidence="2">Head</tissue>
    </source>
</reference>
<keyword evidence="1" id="KW-0472">Membrane</keyword>
<dbReference type="AlphaFoldDB" id="Q9CXW6"/>
<dbReference type="MGI" id="MGI:1917499">
    <property type="gene designation" value="3100002H09Rik"/>
</dbReference>
<reference evidence="2" key="4">
    <citation type="submission" date="2000-07" db="EMBL/GenBank/DDBJ databases">
        <authorList>
            <person name="Adachi J."/>
            <person name="Aizawa K."/>
            <person name="Akahira S."/>
            <person name="Akimura T."/>
            <person name="Arai A."/>
            <person name="Aono H."/>
            <person name="Arakawa T."/>
            <person name="Bono H."/>
            <person name="Carninci P."/>
            <person name="Fukuda S."/>
            <person name="Fukunishi Y."/>
            <person name="Furuno M."/>
            <person name="Hanagaki T."/>
            <person name="Hara A."/>
            <person name="Hayatsu N."/>
            <person name="Hiramoto K."/>
            <person name="Hiraoka T."/>
            <person name="Hori F."/>
            <person name="Imotani K."/>
            <person name="Ishii Y."/>
            <person name="Itoh M."/>
            <person name="Izawa M."/>
            <person name="Kasukawa T."/>
            <person name="Kato H."/>
            <person name="Kawai J."/>
            <person name="Kojima Y."/>
            <person name="Konno H."/>
            <person name="Kouda M."/>
            <person name="Koya S."/>
            <person name="Kurihara C."/>
            <person name="Matsuyama T."/>
            <person name="Miyazaki A."/>
            <person name="Nishi K."/>
            <person name="Nomura K."/>
            <person name="Numazaki R."/>
            <person name="Ohno M."/>
            <person name="Okazaki Y."/>
            <person name="Okido T."/>
            <person name="Owa C."/>
            <person name="Saito H."/>
            <person name="Saito R."/>
            <person name="Sakai C."/>
            <person name="Sakai K."/>
            <person name="Sano H."/>
            <person name="Sasaki D."/>
            <person name="Shibata K."/>
            <person name="Shibata Y."/>
            <person name="Shinagawa A."/>
            <person name="Shiraki T."/>
            <person name="Sogabe Y."/>
            <person name="Suzuki H."/>
            <person name="Tagami M."/>
            <person name="Tagawa A."/>
            <person name="Takahashi F."/>
            <person name="Tanaka T."/>
            <person name="Tejima Y."/>
            <person name="Toya T."/>
            <person name="Yamamura T."/>
            <person name="Yasunishi A."/>
            <person name="Yoshida K."/>
            <person name="Yoshino M."/>
            <person name="Muramatsu M."/>
            <person name="Hayashizaki Y."/>
        </authorList>
    </citation>
    <scope>NUCLEOTIDE SEQUENCE</scope>
    <source>
        <strain evidence="2">C57BL/6J</strain>
        <tissue evidence="2">Head</tissue>
    </source>
</reference>
<protein>
    <submittedName>
        <fullName evidence="2">Uncharacterized protein</fullName>
    </submittedName>
</protein>
<organism evidence="2">
    <name type="scientific">Mus musculus</name>
    <name type="common">Mouse</name>
    <dbReference type="NCBI Taxonomy" id="10090"/>
    <lineage>
        <taxon>Eukaryota</taxon>
        <taxon>Metazoa</taxon>
        <taxon>Chordata</taxon>
        <taxon>Craniata</taxon>
        <taxon>Vertebrata</taxon>
        <taxon>Euteleostomi</taxon>
        <taxon>Mammalia</taxon>
        <taxon>Eutheria</taxon>
        <taxon>Euarchontoglires</taxon>
        <taxon>Glires</taxon>
        <taxon>Rodentia</taxon>
        <taxon>Myomorpha</taxon>
        <taxon>Muroidea</taxon>
        <taxon>Muridae</taxon>
        <taxon>Murinae</taxon>
        <taxon>Mus</taxon>
        <taxon>Mus</taxon>
    </lineage>
</organism>
<dbReference type="HOGENOM" id="CLU_1869932_0_0_1"/>
<reference evidence="2" key="3">
    <citation type="journal article" date="2000" name="Genome Res.">
        <title>RIKEN integrated sequence analysis (RISA) system--384-format sequencing pipeline with 384 multicapillary sequencer.</title>
        <authorList>
            <person name="Shibata K."/>
            <person name="Itoh M."/>
            <person name="Aizawa K."/>
            <person name="Nagaoka S."/>
            <person name="Sasaki N."/>
            <person name="Carninci P."/>
            <person name="Konno H."/>
            <person name="Akiyama J."/>
            <person name="Nishi K."/>
            <person name="Kitsunai T."/>
            <person name="Tashiro H."/>
            <person name="Itoh M."/>
            <person name="Sumi N."/>
            <person name="Ishii Y."/>
            <person name="Nakamura S."/>
            <person name="Hazama M."/>
            <person name="Nishine T."/>
            <person name="Harada A."/>
            <person name="Yamamoto R."/>
            <person name="Matsumoto H."/>
            <person name="Sakaguchi S."/>
            <person name="Ikegami T."/>
            <person name="Kashiwagi K."/>
            <person name="Fujiwake S."/>
            <person name="Inoue K."/>
            <person name="Togawa Y."/>
            <person name="Izawa M."/>
            <person name="Ohara E."/>
            <person name="Watahiki M."/>
            <person name="Yoneda Y."/>
            <person name="Ishikawa T."/>
            <person name="Ozawa K."/>
            <person name="Tanaka T."/>
            <person name="Matsuura S."/>
            <person name="Kawai J."/>
            <person name="Okazaki Y."/>
            <person name="Muramatsu M."/>
            <person name="Inoue Y."/>
            <person name="Kira A."/>
            <person name="Hayashizaki Y."/>
        </authorList>
    </citation>
    <scope>NUCLEOTIDE SEQUENCE</scope>
    <source>
        <strain evidence="2">C57BL/6J</strain>
        <tissue evidence="2">Head</tissue>
    </source>
</reference>
<reference evidence="2" key="2">
    <citation type="journal article" date="2000" name="Genome Res.">
        <title>Normalization and subtraction of cap-trapper-selected cDNAs to prepare full-length cDNA libraries for rapid discovery of new genes.</title>
        <authorList>
            <person name="Carninci P."/>
            <person name="Shibata Y."/>
            <person name="Hayatsu N."/>
            <person name="Sugahara Y."/>
            <person name="Shibata K."/>
            <person name="Itoh M."/>
            <person name="Konno H."/>
            <person name="Okazaki Y."/>
            <person name="Muramatsu M."/>
            <person name="Hayashizaki Y."/>
        </authorList>
    </citation>
    <scope>NUCLEOTIDE SEQUENCE</scope>
    <source>
        <strain evidence="2">C57BL/6J</strain>
        <tissue evidence="2">Head</tissue>
    </source>
</reference>
<dbReference type="RNAct" id="Q9CXW6">
    <property type="molecule type" value="protein"/>
</dbReference>
<dbReference type="AGR" id="MGI:1917499"/>
<evidence type="ECO:0000256" key="1">
    <source>
        <dbReference type="SAM" id="Phobius"/>
    </source>
</evidence>
<evidence type="ECO:0000313" key="2">
    <source>
        <dbReference type="EMBL" id="BAB29055.1"/>
    </source>
</evidence>
<accession>Q9CXW6</accession>
<keyword evidence="1" id="KW-1133">Transmembrane helix</keyword>
<reference evidence="2" key="5">
    <citation type="journal article" date="2001" name="Nature">
        <title>Functional annotation of a full-length mouse cDNA collection.</title>
        <authorList>
            <consortium name="The RIKEN Genome Exploration Research Group Phase II Team and the FANTOM Consortium"/>
        </authorList>
    </citation>
    <scope>NUCLEOTIDE SEQUENCE</scope>
    <source>
        <strain evidence="2">C57BL/6J</strain>
        <tissue evidence="2">Head</tissue>
    </source>
</reference>
<reference evidence="2" key="1">
    <citation type="journal article" date="1999" name="Methods Enzymol.">
        <title>High-efficiency full-length cDNA cloning.</title>
        <authorList>
            <person name="Carninci P."/>
            <person name="Hayashizaki Y."/>
        </authorList>
    </citation>
    <scope>NUCLEOTIDE SEQUENCE</scope>
    <source>
        <strain evidence="2">C57BL/6J</strain>
        <tissue evidence="2">Head</tissue>
    </source>
</reference>
<gene>
    <name evidence="3" type="primary">3100002H09Rik</name>
</gene>
<evidence type="ECO:0000313" key="3">
    <source>
        <dbReference type="MGI" id="MGI:1917499"/>
    </source>
</evidence>